<dbReference type="EMBL" id="JXTB01000151">
    <property type="protein sequence ID" value="PON58186.1"/>
    <property type="molecule type" value="Genomic_DNA"/>
</dbReference>
<dbReference type="AlphaFoldDB" id="A0A2P5CAU0"/>
<dbReference type="Proteomes" id="UP000237105">
    <property type="component" value="Unassembled WGS sequence"/>
</dbReference>
<keyword evidence="2" id="KW-1185">Reference proteome</keyword>
<proteinExistence type="predicted"/>
<evidence type="ECO:0000313" key="1">
    <source>
        <dbReference type="EMBL" id="PON58186.1"/>
    </source>
</evidence>
<dbReference type="OrthoDB" id="1911452at2759"/>
<organism evidence="1 2">
    <name type="scientific">Parasponia andersonii</name>
    <name type="common">Sponia andersonii</name>
    <dbReference type="NCBI Taxonomy" id="3476"/>
    <lineage>
        <taxon>Eukaryota</taxon>
        <taxon>Viridiplantae</taxon>
        <taxon>Streptophyta</taxon>
        <taxon>Embryophyta</taxon>
        <taxon>Tracheophyta</taxon>
        <taxon>Spermatophyta</taxon>
        <taxon>Magnoliopsida</taxon>
        <taxon>eudicotyledons</taxon>
        <taxon>Gunneridae</taxon>
        <taxon>Pentapetalae</taxon>
        <taxon>rosids</taxon>
        <taxon>fabids</taxon>
        <taxon>Rosales</taxon>
        <taxon>Cannabaceae</taxon>
        <taxon>Parasponia</taxon>
    </lineage>
</organism>
<sequence length="139" mass="15673">MFASLGTKKWSLHILETNPCLFMRFLKFSYIYFCTVNPNPVARKVAINGNTKTTSKNPRNDHTSPTHFAVAVPDTVVGPPTLEFDAISNNFRFKENIAWPIQGSLQDEQRNMDSKENMKILGAVQITLQMFPQAPTTVP</sequence>
<reference evidence="2" key="1">
    <citation type="submission" date="2016-06" db="EMBL/GenBank/DDBJ databases">
        <title>Parallel loss of symbiosis genes in relatives of nitrogen-fixing non-legume Parasponia.</title>
        <authorList>
            <person name="Van Velzen R."/>
            <person name="Holmer R."/>
            <person name="Bu F."/>
            <person name="Rutten L."/>
            <person name="Van Zeijl A."/>
            <person name="Liu W."/>
            <person name="Santuari L."/>
            <person name="Cao Q."/>
            <person name="Sharma T."/>
            <person name="Shen D."/>
            <person name="Roswanjaya Y."/>
            <person name="Wardhani T."/>
            <person name="Kalhor M.S."/>
            <person name="Jansen J."/>
            <person name="Van den Hoogen J."/>
            <person name="Gungor B."/>
            <person name="Hartog M."/>
            <person name="Hontelez J."/>
            <person name="Verver J."/>
            <person name="Yang W.-C."/>
            <person name="Schijlen E."/>
            <person name="Repin R."/>
            <person name="Schilthuizen M."/>
            <person name="Schranz E."/>
            <person name="Heidstra R."/>
            <person name="Miyata K."/>
            <person name="Fedorova E."/>
            <person name="Kohlen W."/>
            <person name="Bisseling T."/>
            <person name="Smit S."/>
            <person name="Geurts R."/>
        </authorList>
    </citation>
    <scope>NUCLEOTIDE SEQUENCE [LARGE SCALE GENOMIC DNA]</scope>
    <source>
        <strain evidence="2">cv. WU1-14</strain>
    </source>
</reference>
<name>A0A2P5CAU0_PARAD</name>
<protein>
    <submittedName>
        <fullName evidence="1">Uncharacterized protein</fullName>
    </submittedName>
</protein>
<gene>
    <name evidence="1" type="ORF">PanWU01x14_167850</name>
</gene>
<evidence type="ECO:0000313" key="2">
    <source>
        <dbReference type="Proteomes" id="UP000237105"/>
    </source>
</evidence>
<comment type="caution">
    <text evidence="1">The sequence shown here is derived from an EMBL/GenBank/DDBJ whole genome shotgun (WGS) entry which is preliminary data.</text>
</comment>
<accession>A0A2P5CAU0</accession>